<dbReference type="AlphaFoldDB" id="A0A9D1ZGL5"/>
<dbReference type="GO" id="GO:0000976">
    <property type="term" value="F:transcription cis-regulatory region binding"/>
    <property type="evidence" value="ECO:0007669"/>
    <property type="project" value="TreeGrafter"/>
</dbReference>
<reference evidence="13" key="2">
    <citation type="submission" date="2021-04" db="EMBL/GenBank/DDBJ databases">
        <authorList>
            <person name="Gilroy R."/>
        </authorList>
    </citation>
    <scope>NUCLEOTIDE SEQUENCE</scope>
    <source>
        <strain evidence="13">Gambia2-208</strain>
    </source>
</reference>
<protein>
    <recommendedName>
        <fullName evidence="4">Ferric uptake regulation protein</fullName>
    </recommendedName>
</protein>
<evidence type="ECO:0000256" key="10">
    <source>
        <dbReference type="ARBA" id="ARBA00023125"/>
    </source>
</evidence>
<dbReference type="InterPro" id="IPR036390">
    <property type="entry name" value="WH_DNA-bd_sf"/>
</dbReference>
<comment type="subunit">
    <text evidence="3">Homodimer.</text>
</comment>
<dbReference type="InterPro" id="IPR043135">
    <property type="entry name" value="Fur_C"/>
</dbReference>
<dbReference type="Gene3D" id="1.10.10.10">
    <property type="entry name" value="Winged helix-like DNA-binding domain superfamily/Winged helix DNA-binding domain"/>
    <property type="match status" value="1"/>
</dbReference>
<keyword evidence="8 12" id="KW-0862">Zinc</keyword>
<evidence type="ECO:0000256" key="2">
    <source>
        <dbReference type="ARBA" id="ARBA00007957"/>
    </source>
</evidence>
<evidence type="ECO:0000256" key="11">
    <source>
        <dbReference type="ARBA" id="ARBA00023163"/>
    </source>
</evidence>
<dbReference type="Gene3D" id="3.30.1490.190">
    <property type="match status" value="1"/>
</dbReference>
<reference evidence="13" key="1">
    <citation type="journal article" date="2021" name="PeerJ">
        <title>Extensive microbial diversity within the chicken gut microbiome revealed by metagenomics and culture.</title>
        <authorList>
            <person name="Gilroy R."/>
            <person name="Ravi A."/>
            <person name="Getino M."/>
            <person name="Pursley I."/>
            <person name="Horton D.L."/>
            <person name="Alikhan N.F."/>
            <person name="Baker D."/>
            <person name="Gharbi K."/>
            <person name="Hall N."/>
            <person name="Watson M."/>
            <person name="Adriaenssens E.M."/>
            <person name="Foster-Nyarko E."/>
            <person name="Jarju S."/>
            <person name="Secka A."/>
            <person name="Antonio M."/>
            <person name="Oren A."/>
            <person name="Chaudhuri R.R."/>
            <person name="La Ragione R."/>
            <person name="Hildebrand F."/>
            <person name="Pallen M.J."/>
        </authorList>
    </citation>
    <scope>NUCLEOTIDE SEQUENCE</scope>
    <source>
        <strain evidence="13">Gambia2-208</strain>
    </source>
</reference>
<keyword evidence="5" id="KW-0963">Cytoplasm</keyword>
<evidence type="ECO:0000256" key="4">
    <source>
        <dbReference type="ARBA" id="ARBA00020910"/>
    </source>
</evidence>
<evidence type="ECO:0000256" key="6">
    <source>
        <dbReference type="ARBA" id="ARBA00022491"/>
    </source>
</evidence>
<name>A0A9D1ZGL5_9BACE</name>
<keyword evidence="9" id="KW-0805">Transcription regulation</keyword>
<comment type="caution">
    <text evidence="13">The sequence shown here is derived from an EMBL/GenBank/DDBJ whole genome shotgun (WGS) entry which is preliminary data.</text>
</comment>
<dbReference type="GO" id="GO:0005829">
    <property type="term" value="C:cytosol"/>
    <property type="evidence" value="ECO:0007669"/>
    <property type="project" value="TreeGrafter"/>
</dbReference>
<evidence type="ECO:0000256" key="9">
    <source>
        <dbReference type="ARBA" id="ARBA00023015"/>
    </source>
</evidence>
<dbReference type="Pfam" id="PF01475">
    <property type="entry name" value="FUR"/>
    <property type="match status" value="1"/>
</dbReference>
<accession>A0A9D1ZGL5</accession>
<comment type="similarity">
    <text evidence="2">Belongs to the Fur family.</text>
</comment>
<keyword evidence="7 12" id="KW-0479">Metal-binding</keyword>
<evidence type="ECO:0000313" key="14">
    <source>
        <dbReference type="Proteomes" id="UP000886851"/>
    </source>
</evidence>
<dbReference type="InterPro" id="IPR002481">
    <property type="entry name" value="FUR"/>
</dbReference>
<sequence>MEDKNVKDTVRQIFTEYLNANGHRKTPERYAILDTIYSIDGHFDIDTLYSLMADQENFRVSRATLYNTIILLINARLVIKHQFGNSSQYEKCYNRDTHHHQICTQCGKVVEFQNEQLQQAIASTKLSRFTLSHYSLYLYGLCSKCERANRKKKINNQSQHKKEK</sequence>
<organism evidence="13 14">
    <name type="scientific">Candidatus Bacteroides pullicola</name>
    <dbReference type="NCBI Taxonomy" id="2838475"/>
    <lineage>
        <taxon>Bacteria</taxon>
        <taxon>Pseudomonadati</taxon>
        <taxon>Bacteroidota</taxon>
        <taxon>Bacteroidia</taxon>
        <taxon>Bacteroidales</taxon>
        <taxon>Bacteroidaceae</taxon>
        <taxon>Bacteroides</taxon>
    </lineage>
</organism>
<dbReference type="InterPro" id="IPR036388">
    <property type="entry name" value="WH-like_DNA-bd_sf"/>
</dbReference>
<feature type="binding site" evidence="12">
    <location>
        <position position="106"/>
    </location>
    <ligand>
        <name>Zn(2+)</name>
        <dbReference type="ChEBI" id="CHEBI:29105"/>
    </ligand>
</feature>
<dbReference type="GO" id="GO:1900376">
    <property type="term" value="P:regulation of secondary metabolite biosynthetic process"/>
    <property type="evidence" value="ECO:0007669"/>
    <property type="project" value="TreeGrafter"/>
</dbReference>
<dbReference type="GO" id="GO:0003700">
    <property type="term" value="F:DNA-binding transcription factor activity"/>
    <property type="evidence" value="ECO:0007669"/>
    <property type="project" value="InterPro"/>
</dbReference>
<evidence type="ECO:0000256" key="12">
    <source>
        <dbReference type="PIRSR" id="PIRSR602481-1"/>
    </source>
</evidence>
<comment type="subcellular location">
    <subcellularLocation>
        <location evidence="1">Cytoplasm</location>
    </subcellularLocation>
</comment>
<evidence type="ECO:0000256" key="7">
    <source>
        <dbReference type="ARBA" id="ARBA00022723"/>
    </source>
</evidence>
<gene>
    <name evidence="13" type="ORF">H9824_00395</name>
</gene>
<dbReference type="Proteomes" id="UP000886851">
    <property type="component" value="Unassembled WGS sequence"/>
</dbReference>
<keyword evidence="6" id="KW-0678">Repressor</keyword>
<dbReference type="SUPFAM" id="SSF46785">
    <property type="entry name" value="Winged helix' DNA-binding domain"/>
    <property type="match status" value="1"/>
</dbReference>
<dbReference type="PANTHER" id="PTHR33202">
    <property type="entry name" value="ZINC UPTAKE REGULATION PROTEIN"/>
    <property type="match status" value="1"/>
</dbReference>
<keyword evidence="10" id="KW-0238">DNA-binding</keyword>
<evidence type="ECO:0000256" key="3">
    <source>
        <dbReference type="ARBA" id="ARBA00011738"/>
    </source>
</evidence>
<comment type="cofactor">
    <cofactor evidence="12">
        <name>Zn(2+)</name>
        <dbReference type="ChEBI" id="CHEBI:29105"/>
    </cofactor>
    <text evidence="12">Binds 1 zinc ion per subunit.</text>
</comment>
<dbReference type="GO" id="GO:0045892">
    <property type="term" value="P:negative regulation of DNA-templated transcription"/>
    <property type="evidence" value="ECO:0007669"/>
    <property type="project" value="TreeGrafter"/>
</dbReference>
<feature type="binding site" evidence="12">
    <location>
        <position position="142"/>
    </location>
    <ligand>
        <name>Zn(2+)</name>
        <dbReference type="ChEBI" id="CHEBI:29105"/>
    </ligand>
</feature>
<evidence type="ECO:0000256" key="1">
    <source>
        <dbReference type="ARBA" id="ARBA00004496"/>
    </source>
</evidence>
<evidence type="ECO:0000256" key="8">
    <source>
        <dbReference type="ARBA" id="ARBA00022833"/>
    </source>
</evidence>
<feature type="binding site" evidence="12">
    <location>
        <position position="145"/>
    </location>
    <ligand>
        <name>Zn(2+)</name>
        <dbReference type="ChEBI" id="CHEBI:29105"/>
    </ligand>
</feature>
<dbReference type="GO" id="GO:0008270">
    <property type="term" value="F:zinc ion binding"/>
    <property type="evidence" value="ECO:0007669"/>
    <property type="project" value="TreeGrafter"/>
</dbReference>
<evidence type="ECO:0000256" key="5">
    <source>
        <dbReference type="ARBA" id="ARBA00022490"/>
    </source>
</evidence>
<keyword evidence="11" id="KW-0804">Transcription</keyword>
<evidence type="ECO:0000313" key="13">
    <source>
        <dbReference type="EMBL" id="HIY87154.1"/>
    </source>
</evidence>
<proteinExistence type="inferred from homology"/>
<dbReference type="EMBL" id="DXCV01000004">
    <property type="protein sequence ID" value="HIY87154.1"/>
    <property type="molecule type" value="Genomic_DNA"/>
</dbReference>
<dbReference type="PANTHER" id="PTHR33202:SF2">
    <property type="entry name" value="FERRIC UPTAKE REGULATION PROTEIN"/>
    <property type="match status" value="1"/>
</dbReference>
<feature type="binding site" evidence="12">
    <location>
        <position position="103"/>
    </location>
    <ligand>
        <name>Zn(2+)</name>
        <dbReference type="ChEBI" id="CHEBI:29105"/>
    </ligand>
</feature>
<dbReference type="CDD" id="cd07153">
    <property type="entry name" value="Fur_like"/>
    <property type="match status" value="1"/>
</dbReference>